<keyword evidence="3" id="KW-1185">Reference proteome</keyword>
<evidence type="ECO:0000313" key="3">
    <source>
        <dbReference type="Proteomes" id="UP000298652"/>
    </source>
</evidence>
<evidence type="ECO:0000313" key="2">
    <source>
        <dbReference type="EMBL" id="TKV94108.1"/>
    </source>
</evidence>
<feature type="chain" id="PRO_5020421131" evidence="1">
    <location>
        <begin position="18"/>
        <end position="154"/>
    </location>
</feature>
<reference evidence="2" key="1">
    <citation type="submission" date="2019-03" db="EMBL/GenBank/DDBJ databases">
        <title>WGS assembly of Setaria viridis.</title>
        <authorList>
            <person name="Huang P."/>
            <person name="Jenkins J."/>
            <person name="Grimwood J."/>
            <person name="Barry K."/>
            <person name="Healey A."/>
            <person name="Mamidi S."/>
            <person name="Sreedasyam A."/>
            <person name="Shu S."/>
            <person name="Feldman M."/>
            <person name="Wu J."/>
            <person name="Yu Y."/>
            <person name="Chen C."/>
            <person name="Johnson J."/>
            <person name="Rokhsar D."/>
            <person name="Baxter I."/>
            <person name="Schmutz J."/>
            <person name="Brutnell T."/>
            <person name="Kellogg E."/>
        </authorList>
    </citation>
    <scope>NUCLEOTIDE SEQUENCE [LARGE SCALE GENOMIC DNA]</scope>
</reference>
<organism evidence="2 3">
    <name type="scientific">Setaria viridis</name>
    <name type="common">Green bristlegrass</name>
    <name type="synonym">Setaria italica subsp. viridis</name>
    <dbReference type="NCBI Taxonomy" id="4556"/>
    <lineage>
        <taxon>Eukaryota</taxon>
        <taxon>Viridiplantae</taxon>
        <taxon>Streptophyta</taxon>
        <taxon>Embryophyta</taxon>
        <taxon>Tracheophyta</taxon>
        <taxon>Spermatophyta</taxon>
        <taxon>Magnoliopsida</taxon>
        <taxon>Liliopsida</taxon>
        <taxon>Poales</taxon>
        <taxon>Poaceae</taxon>
        <taxon>PACMAD clade</taxon>
        <taxon>Panicoideae</taxon>
        <taxon>Panicodae</taxon>
        <taxon>Paniceae</taxon>
        <taxon>Cenchrinae</taxon>
        <taxon>Setaria</taxon>
    </lineage>
</organism>
<evidence type="ECO:0000256" key="1">
    <source>
        <dbReference type="SAM" id="SignalP"/>
    </source>
</evidence>
<accession>A0A4U6T0Y9</accession>
<feature type="signal peptide" evidence="1">
    <location>
        <begin position="1"/>
        <end position="17"/>
    </location>
</feature>
<proteinExistence type="predicted"/>
<name>A0A4U6T0Y9_SETVI</name>
<dbReference type="Gramene" id="TKV94108">
    <property type="protein sequence ID" value="TKV94108"/>
    <property type="gene ID" value="SEVIR_9G272000v2"/>
</dbReference>
<dbReference type="EMBL" id="CM016560">
    <property type="protein sequence ID" value="TKV94108.1"/>
    <property type="molecule type" value="Genomic_DNA"/>
</dbReference>
<sequence length="154" mass="17660">MKSLMALLCNSIYVCVGELMCEKEGAHVQDKDGRYTVNKLLRSLEALLHNTLSPAPNLPHRRFGIHCLTFNSDGVLHHHLFCYYRRFVSQTGGDDGPITAGLFHRHRRFMPQAGGDDALITTGVLHRPVVMSPFHRRFEQAVMSFFREKNYKFN</sequence>
<gene>
    <name evidence="2" type="ORF">SEVIR_9G272000v2</name>
</gene>
<protein>
    <submittedName>
        <fullName evidence="2">Uncharacterized protein</fullName>
    </submittedName>
</protein>
<dbReference type="AlphaFoldDB" id="A0A4U6T0Y9"/>
<dbReference type="Proteomes" id="UP000298652">
    <property type="component" value="Chromosome 9"/>
</dbReference>
<keyword evidence="1" id="KW-0732">Signal</keyword>